<keyword evidence="1" id="KW-0812">Transmembrane</keyword>
<sequence>MASTTVKFVKFAANVRLQYLIIIFFDILASLFEFVE</sequence>
<dbReference type="OrthoDB" id="6780556at2759"/>
<reference evidence="2" key="1">
    <citation type="submission" date="2022-03" db="EMBL/GenBank/DDBJ databases">
        <authorList>
            <person name="Sayadi A."/>
        </authorList>
    </citation>
    <scope>NUCLEOTIDE SEQUENCE</scope>
</reference>
<feature type="transmembrane region" description="Helical" evidence="1">
    <location>
        <begin position="17"/>
        <end position="35"/>
    </location>
</feature>
<dbReference type="EMBL" id="CAKOFQ010006764">
    <property type="protein sequence ID" value="CAH1969365.1"/>
    <property type="molecule type" value="Genomic_DNA"/>
</dbReference>
<keyword evidence="1" id="KW-1133">Transmembrane helix</keyword>
<keyword evidence="1" id="KW-0472">Membrane</keyword>
<accession>A0A9P0K898</accession>
<dbReference type="Proteomes" id="UP001152888">
    <property type="component" value="Unassembled WGS sequence"/>
</dbReference>
<evidence type="ECO:0000313" key="3">
    <source>
        <dbReference type="Proteomes" id="UP001152888"/>
    </source>
</evidence>
<comment type="caution">
    <text evidence="2">The sequence shown here is derived from an EMBL/GenBank/DDBJ whole genome shotgun (WGS) entry which is preliminary data.</text>
</comment>
<protein>
    <submittedName>
        <fullName evidence="2">Uncharacterized protein</fullName>
    </submittedName>
</protein>
<organism evidence="2 3">
    <name type="scientific">Acanthoscelides obtectus</name>
    <name type="common">Bean weevil</name>
    <name type="synonym">Bruchus obtectus</name>
    <dbReference type="NCBI Taxonomy" id="200917"/>
    <lineage>
        <taxon>Eukaryota</taxon>
        <taxon>Metazoa</taxon>
        <taxon>Ecdysozoa</taxon>
        <taxon>Arthropoda</taxon>
        <taxon>Hexapoda</taxon>
        <taxon>Insecta</taxon>
        <taxon>Pterygota</taxon>
        <taxon>Neoptera</taxon>
        <taxon>Endopterygota</taxon>
        <taxon>Coleoptera</taxon>
        <taxon>Polyphaga</taxon>
        <taxon>Cucujiformia</taxon>
        <taxon>Chrysomeloidea</taxon>
        <taxon>Chrysomelidae</taxon>
        <taxon>Bruchinae</taxon>
        <taxon>Bruchini</taxon>
        <taxon>Acanthoscelides</taxon>
    </lineage>
</organism>
<proteinExistence type="predicted"/>
<name>A0A9P0K898_ACAOB</name>
<evidence type="ECO:0000313" key="2">
    <source>
        <dbReference type="EMBL" id="CAH1969365.1"/>
    </source>
</evidence>
<gene>
    <name evidence="2" type="ORF">ACAOBT_LOCUS8376</name>
</gene>
<dbReference type="AlphaFoldDB" id="A0A9P0K898"/>
<keyword evidence="3" id="KW-1185">Reference proteome</keyword>
<evidence type="ECO:0000256" key="1">
    <source>
        <dbReference type="SAM" id="Phobius"/>
    </source>
</evidence>